<keyword evidence="1" id="KW-1133">Transmembrane helix</keyword>
<sequence length="208" mass="22911">MNGTTHAAIGTVTGFIIANNLQSPPTETALLVSLGTFSALIPDLDIDGKLRGKITLSHKLFRTIAQVIGVLLIIYSFYEGVGSKQWIGAGSGFALLSISIRLKQKHMLTITGLGVIIGGLALQEQWLLLLGIYVIIASFVAHRSYTHSIVGLLFFGFIAYYLDQLLQIKGVYYSCLIGYITHIIADSKFLPFNKRGVKLFLPFWNKEF</sequence>
<keyword evidence="1" id="KW-0812">Transmembrane</keyword>
<proteinExistence type="predicted"/>
<feature type="transmembrane region" description="Helical" evidence="1">
    <location>
        <begin position="145"/>
        <end position="162"/>
    </location>
</feature>
<dbReference type="PANTHER" id="PTHR35531:SF1">
    <property type="entry name" value="INNER MEMBRANE PROTEIN YBCI-RELATED"/>
    <property type="match status" value="1"/>
</dbReference>
<feature type="transmembrane region" description="Helical" evidence="1">
    <location>
        <begin position="60"/>
        <end position="78"/>
    </location>
</feature>
<keyword evidence="1" id="KW-0472">Membrane</keyword>
<evidence type="ECO:0000313" key="3">
    <source>
        <dbReference type="Proteomes" id="UP000184079"/>
    </source>
</evidence>
<dbReference type="AlphaFoldDB" id="A0A1M5RZZ3"/>
<name>A0A1M5RZZ3_9BACI</name>
<evidence type="ECO:0000313" key="2">
    <source>
        <dbReference type="EMBL" id="SHH31786.1"/>
    </source>
</evidence>
<gene>
    <name evidence="2" type="ORF">SAMN05421807_1062</name>
</gene>
<keyword evidence="3" id="KW-1185">Reference proteome</keyword>
<dbReference type="OrthoDB" id="2706144at2"/>
<accession>A0A1M5RZZ3</accession>
<dbReference type="RefSeq" id="WP_073007238.1">
    <property type="nucleotide sequence ID" value="NZ_FQXD01000006.1"/>
</dbReference>
<dbReference type="Proteomes" id="UP000184079">
    <property type="component" value="Unassembled WGS sequence"/>
</dbReference>
<dbReference type="EMBL" id="FQXD01000006">
    <property type="protein sequence ID" value="SHH31786.1"/>
    <property type="molecule type" value="Genomic_DNA"/>
</dbReference>
<feature type="transmembrane region" description="Helical" evidence="1">
    <location>
        <begin position="84"/>
        <end position="102"/>
    </location>
</feature>
<dbReference type="Pfam" id="PF04307">
    <property type="entry name" value="YdjM"/>
    <property type="match status" value="1"/>
</dbReference>
<evidence type="ECO:0000256" key="1">
    <source>
        <dbReference type="SAM" id="Phobius"/>
    </source>
</evidence>
<dbReference type="InterPro" id="IPR007404">
    <property type="entry name" value="YdjM-like"/>
</dbReference>
<dbReference type="PANTHER" id="PTHR35531">
    <property type="entry name" value="INNER MEMBRANE PROTEIN YBCI-RELATED"/>
    <property type="match status" value="1"/>
</dbReference>
<reference evidence="3" key="1">
    <citation type="submission" date="2016-11" db="EMBL/GenBank/DDBJ databases">
        <authorList>
            <person name="Varghese N."/>
            <person name="Submissions S."/>
        </authorList>
    </citation>
    <scope>NUCLEOTIDE SEQUENCE [LARGE SCALE GENOMIC DNA]</scope>
    <source>
        <strain evidence="3">CGMCC 1.6496</strain>
    </source>
</reference>
<protein>
    <submittedName>
        <fullName evidence="2">Inner membrane protein</fullName>
    </submittedName>
</protein>
<feature type="transmembrane region" description="Helical" evidence="1">
    <location>
        <begin position="114"/>
        <end position="139"/>
    </location>
</feature>
<organism evidence="2 3">
    <name type="scientific">Virgibacillus chiguensis</name>
    <dbReference type="NCBI Taxonomy" id="411959"/>
    <lineage>
        <taxon>Bacteria</taxon>
        <taxon>Bacillati</taxon>
        <taxon>Bacillota</taxon>
        <taxon>Bacilli</taxon>
        <taxon>Bacillales</taxon>
        <taxon>Bacillaceae</taxon>
        <taxon>Virgibacillus</taxon>
    </lineage>
</organism>